<evidence type="ECO:0000256" key="3">
    <source>
        <dbReference type="ARBA" id="ARBA00013163"/>
    </source>
</evidence>
<dbReference type="GO" id="GO:0005739">
    <property type="term" value="C:mitochondrion"/>
    <property type="evidence" value="ECO:0007669"/>
    <property type="project" value="TreeGrafter"/>
</dbReference>
<dbReference type="EMBL" id="MPUH01000817">
    <property type="protein sequence ID" value="OMJ73503.1"/>
    <property type="molecule type" value="Genomic_DNA"/>
</dbReference>
<keyword evidence="8" id="KW-0648">Protein biosynthesis</keyword>
<dbReference type="InterPro" id="IPR012947">
    <property type="entry name" value="tRNA_SAD"/>
</dbReference>
<dbReference type="Pfam" id="PF03129">
    <property type="entry name" value="HGTP_anticodon"/>
    <property type="match status" value="1"/>
</dbReference>
<dbReference type="InterPro" id="IPR045864">
    <property type="entry name" value="aa-tRNA-synth_II/BPL/LPL"/>
</dbReference>
<dbReference type="HAMAP" id="MF_00184">
    <property type="entry name" value="Thr_tRNA_synth"/>
    <property type="match status" value="1"/>
</dbReference>
<keyword evidence="4" id="KW-0963">Cytoplasm</keyword>
<dbReference type="SUPFAM" id="SSF55186">
    <property type="entry name" value="ThrRS/AlaRS common domain"/>
    <property type="match status" value="1"/>
</dbReference>
<evidence type="ECO:0000256" key="6">
    <source>
        <dbReference type="ARBA" id="ARBA00022741"/>
    </source>
</evidence>
<keyword evidence="15" id="KW-1185">Reference proteome</keyword>
<evidence type="ECO:0000256" key="4">
    <source>
        <dbReference type="ARBA" id="ARBA00022490"/>
    </source>
</evidence>
<keyword evidence="9" id="KW-0030">Aminoacyl-tRNA synthetase</keyword>
<dbReference type="CDD" id="cd00860">
    <property type="entry name" value="ThrRS_anticodon"/>
    <property type="match status" value="1"/>
</dbReference>
<comment type="similarity">
    <text evidence="2">Belongs to the class-II aminoacyl-tRNA synthetase family.</text>
</comment>
<dbReference type="InterPro" id="IPR002314">
    <property type="entry name" value="aa-tRNA-synt_IIb"/>
</dbReference>
<dbReference type="SUPFAM" id="SSF52954">
    <property type="entry name" value="Class II aaRS ABD-related"/>
    <property type="match status" value="1"/>
</dbReference>
<dbReference type="PRINTS" id="PR01047">
    <property type="entry name" value="TRNASYNTHTHR"/>
</dbReference>
<evidence type="ECO:0000256" key="12">
    <source>
        <dbReference type="ARBA" id="ARBA00072369"/>
    </source>
</evidence>
<dbReference type="InterPro" id="IPR033728">
    <property type="entry name" value="ThrRS_core"/>
</dbReference>
<dbReference type="Gene3D" id="3.30.930.10">
    <property type="entry name" value="Bira Bifunctional Protein, Domain 2"/>
    <property type="match status" value="1"/>
</dbReference>
<proteinExistence type="inferred from homology"/>
<dbReference type="Proteomes" id="UP000187209">
    <property type="component" value="Unassembled WGS sequence"/>
</dbReference>
<evidence type="ECO:0000256" key="1">
    <source>
        <dbReference type="ARBA" id="ARBA00004496"/>
    </source>
</evidence>
<dbReference type="SMART" id="SM00863">
    <property type="entry name" value="tRNA_SAD"/>
    <property type="match status" value="1"/>
</dbReference>
<keyword evidence="7" id="KW-0067">ATP-binding</keyword>
<sequence length="783" mass="90421">MLIRRFSQKFFQDIINYRLNFLKSLPPNQSKPINPIDIYYKDQKFSGFSHTTSPIEIAKALKIPNVLAAKVTYQTPQEEKILSADEVLTENLDYLIYDLNRPLEANCSLAFVNFDEPLGKKIFWHSSAHILGYALEKLTSGLLTNGPALNLGFYYDININETTIKPEDLSRLLDISKGFVKENHAFNRFVLTKSQALELFIYNPHKLHFLKTKISDEGLTSVYQVGDFVDLCSGPHLISTGLVKGLKYTDFSASHWLGNMKIPLQRVYGVSFPSNGELKIYEEHIDQAAKRDHRKTGSHLFFCHPFAAGSAFFLPEGTRIYHKLIDFLRKEYIYRGFTEVVSPNLYNVDLWKKSGHYAKYKEDMYLLKSEEEELGLKPMNCPGHCLIFDHNLRSYKELPLRIAEFGVLHRNEISGSLSGLTRVRRFIQDDSHIFCRKDQIESEVFGCLDFVDYIYKVFDFSYTLELSTKPKNALGNADIWSNAEDQLMKALQKTGKPWKLCQGEGAFYGPKIDIKVEDAMGRSHQCGTIQLDFNLPKRFNLQYKTENTQYLSTDNLVEYDDFKEHELKQGFERPIIIHRAILGSLERFIGVLTEHYAGKWPFWISPRQGIILTVNDKVDDYAEKFRNRLVMEGYAVDIDMSSASLNKKIRTGQMANYNYMMIIGDKEKNCKTVDVRDRESNKSIGTFDIKEVLELFRSLQPVVSQAKENAQKNTWNDFLYVENTVKIRDLEDRLSGKKFLSGDKPGEEDFLIYKNMGHAPCGQHFPVTNGWYEIMREIQKNIN</sequence>
<organism evidence="14 15">
    <name type="scientific">Stentor coeruleus</name>
    <dbReference type="NCBI Taxonomy" id="5963"/>
    <lineage>
        <taxon>Eukaryota</taxon>
        <taxon>Sar</taxon>
        <taxon>Alveolata</taxon>
        <taxon>Ciliophora</taxon>
        <taxon>Postciliodesmatophora</taxon>
        <taxon>Heterotrichea</taxon>
        <taxon>Heterotrichida</taxon>
        <taxon>Stentoridae</taxon>
        <taxon>Stentor</taxon>
    </lineage>
</organism>
<comment type="subcellular location">
    <subcellularLocation>
        <location evidence="1">Cytoplasm</location>
    </subcellularLocation>
</comment>
<feature type="domain" description="Aminoacyl-transfer RNA synthetases class-II family profile" evidence="13">
    <location>
        <begin position="315"/>
        <end position="601"/>
    </location>
</feature>
<comment type="caution">
    <text evidence="14">The sequence shown here is derived from an EMBL/GenBank/DDBJ whole genome shotgun (WGS) entry which is preliminary data.</text>
</comment>
<evidence type="ECO:0000256" key="5">
    <source>
        <dbReference type="ARBA" id="ARBA00022598"/>
    </source>
</evidence>
<dbReference type="GO" id="GO:0004829">
    <property type="term" value="F:threonine-tRNA ligase activity"/>
    <property type="evidence" value="ECO:0007669"/>
    <property type="project" value="UniProtKB-EC"/>
</dbReference>
<dbReference type="InterPro" id="IPR047246">
    <property type="entry name" value="ThrRS_anticodon"/>
</dbReference>
<dbReference type="InterPro" id="IPR018163">
    <property type="entry name" value="Thr/Ala-tRNA-synth_IIc_edit"/>
</dbReference>
<dbReference type="EC" id="6.1.1.3" evidence="3"/>
<dbReference type="FunFam" id="3.30.980.10:FF:000005">
    <property type="entry name" value="Threonyl-tRNA synthetase, mitochondrial"/>
    <property type="match status" value="1"/>
</dbReference>
<dbReference type="AlphaFoldDB" id="A0A1R2B9N0"/>
<evidence type="ECO:0000313" key="14">
    <source>
        <dbReference type="EMBL" id="OMJ73503.1"/>
    </source>
</evidence>
<dbReference type="PANTHER" id="PTHR11451">
    <property type="entry name" value="THREONINE-TRNA LIGASE"/>
    <property type="match status" value="1"/>
</dbReference>
<dbReference type="PROSITE" id="PS50862">
    <property type="entry name" value="AA_TRNA_LIGASE_II"/>
    <property type="match status" value="1"/>
</dbReference>
<dbReference type="GO" id="GO:0005524">
    <property type="term" value="F:ATP binding"/>
    <property type="evidence" value="ECO:0007669"/>
    <property type="project" value="UniProtKB-KW"/>
</dbReference>
<dbReference type="InterPro" id="IPR006195">
    <property type="entry name" value="aa-tRNA-synth_II"/>
</dbReference>
<dbReference type="NCBIfam" id="TIGR00418">
    <property type="entry name" value="thrS"/>
    <property type="match status" value="1"/>
</dbReference>
<keyword evidence="6" id="KW-0547">Nucleotide-binding</keyword>
<dbReference type="FunFam" id="3.30.930.10:FF:000019">
    <property type="entry name" value="Threonine--tRNA ligase"/>
    <property type="match status" value="1"/>
</dbReference>
<gene>
    <name evidence="14" type="ORF">SteCoe_27803</name>
</gene>
<dbReference type="Pfam" id="PF07973">
    <property type="entry name" value="tRNA_SAD"/>
    <property type="match status" value="1"/>
</dbReference>
<evidence type="ECO:0000256" key="9">
    <source>
        <dbReference type="ARBA" id="ARBA00023146"/>
    </source>
</evidence>
<dbReference type="Gene3D" id="3.40.50.800">
    <property type="entry name" value="Anticodon-binding domain"/>
    <property type="match status" value="1"/>
</dbReference>
<dbReference type="CDD" id="cd00771">
    <property type="entry name" value="ThrRS_core"/>
    <property type="match status" value="1"/>
</dbReference>
<dbReference type="InterPro" id="IPR004154">
    <property type="entry name" value="Anticodon-bd"/>
</dbReference>
<dbReference type="GO" id="GO:0006435">
    <property type="term" value="P:threonyl-tRNA aminoacylation"/>
    <property type="evidence" value="ECO:0007669"/>
    <property type="project" value="InterPro"/>
</dbReference>
<dbReference type="Gene3D" id="3.30.980.10">
    <property type="entry name" value="Threonyl-trna Synthetase, Chain A, domain 2"/>
    <property type="match status" value="1"/>
</dbReference>
<evidence type="ECO:0000256" key="10">
    <source>
        <dbReference type="ARBA" id="ARBA00031900"/>
    </source>
</evidence>
<dbReference type="InterPro" id="IPR036621">
    <property type="entry name" value="Anticodon-bd_dom_sf"/>
</dbReference>
<comment type="catalytic activity">
    <reaction evidence="11">
        <text>tRNA(Thr) + L-threonine + ATP = L-threonyl-tRNA(Thr) + AMP + diphosphate + H(+)</text>
        <dbReference type="Rhea" id="RHEA:24624"/>
        <dbReference type="Rhea" id="RHEA-COMP:9670"/>
        <dbReference type="Rhea" id="RHEA-COMP:9704"/>
        <dbReference type="ChEBI" id="CHEBI:15378"/>
        <dbReference type="ChEBI" id="CHEBI:30616"/>
        <dbReference type="ChEBI" id="CHEBI:33019"/>
        <dbReference type="ChEBI" id="CHEBI:57926"/>
        <dbReference type="ChEBI" id="CHEBI:78442"/>
        <dbReference type="ChEBI" id="CHEBI:78534"/>
        <dbReference type="ChEBI" id="CHEBI:456215"/>
        <dbReference type="EC" id="6.1.1.3"/>
    </reaction>
</comment>
<name>A0A1R2B9N0_9CILI</name>
<evidence type="ECO:0000256" key="2">
    <source>
        <dbReference type="ARBA" id="ARBA00008226"/>
    </source>
</evidence>
<evidence type="ECO:0000259" key="13">
    <source>
        <dbReference type="PROSITE" id="PS50862"/>
    </source>
</evidence>
<evidence type="ECO:0000256" key="11">
    <source>
        <dbReference type="ARBA" id="ARBA00049515"/>
    </source>
</evidence>
<accession>A0A1R2B9N0</accession>
<evidence type="ECO:0000256" key="8">
    <source>
        <dbReference type="ARBA" id="ARBA00022917"/>
    </source>
</evidence>
<dbReference type="OrthoDB" id="5423599at2759"/>
<reference evidence="14 15" key="1">
    <citation type="submission" date="2016-11" db="EMBL/GenBank/DDBJ databases">
        <title>The macronuclear genome of Stentor coeruleus: a giant cell with tiny introns.</title>
        <authorList>
            <person name="Slabodnick M."/>
            <person name="Ruby J.G."/>
            <person name="Reiff S.B."/>
            <person name="Swart E.C."/>
            <person name="Gosai S."/>
            <person name="Prabakaran S."/>
            <person name="Witkowska E."/>
            <person name="Larue G.E."/>
            <person name="Fisher S."/>
            <person name="Freeman R.M."/>
            <person name="Gunawardena J."/>
            <person name="Chu W."/>
            <person name="Stover N.A."/>
            <person name="Gregory B.D."/>
            <person name="Nowacki M."/>
            <person name="Derisi J."/>
            <person name="Roy S.W."/>
            <person name="Marshall W.F."/>
            <person name="Sood P."/>
        </authorList>
    </citation>
    <scope>NUCLEOTIDE SEQUENCE [LARGE SCALE GENOMIC DNA]</scope>
    <source>
        <strain evidence="14">WM001</strain>
    </source>
</reference>
<keyword evidence="5" id="KW-0436">Ligase</keyword>
<dbReference type="SUPFAM" id="SSF55681">
    <property type="entry name" value="Class II aaRS and biotin synthetases"/>
    <property type="match status" value="1"/>
</dbReference>
<dbReference type="InterPro" id="IPR002320">
    <property type="entry name" value="Thr-tRNA-ligase_IIa"/>
</dbReference>
<dbReference type="Pfam" id="PF00587">
    <property type="entry name" value="tRNA-synt_2b"/>
    <property type="match status" value="1"/>
</dbReference>
<evidence type="ECO:0000256" key="7">
    <source>
        <dbReference type="ARBA" id="ARBA00022840"/>
    </source>
</evidence>
<dbReference type="PANTHER" id="PTHR11451:SF46">
    <property type="entry name" value="THREONINE--TRNA LIGASE"/>
    <property type="match status" value="1"/>
</dbReference>
<evidence type="ECO:0000313" key="15">
    <source>
        <dbReference type="Proteomes" id="UP000187209"/>
    </source>
</evidence>
<protein>
    <recommendedName>
        <fullName evidence="12">Probable threonine--tRNA ligase, cytoplasmic</fullName>
        <ecNumber evidence="3">6.1.1.3</ecNumber>
    </recommendedName>
    <alternativeName>
        <fullName evidence="10">Threonyl-tRNA synthetase</fullName>
    </alternativeName>
</protein>